<dbReference type="AlphaFoldDB" id="A0A7G8PG67"/>
<dbReference type="Pfam" id="PF00441">
    <property type="entry name" value="Acyl-CoA_dh_1"/>
    <property type="match status" value="1"/>
</dbReference>
<dbReference type="Proteomes" id="UP000515498">
    <property type="component" value="Chromosome"/>
</dbReference>
<feature type="domain" description="Acyl-CoA dehydrogenase/oxidase C-terminal" evidence="4">
    <location>
        <begin position="168"/>
        <end position="278"/>
    </location>
</feature>
<dbReference type="KEGG" id="mflu:HZU40_02925"/>
<evidence type="ECO:0000256" key="3">
    <source>
        <dbReference type="ARBA" id="ARBA00023002"/>
    </source>
</evidence>
<evidence type="ECO:0000313" key="6">
    <source>
        <dbReference type="Proteomes" id="UP000515498"/>
    </source>
</evidence>
<evidence type="ECO:0000256" key="1">
    <source>
        <dbReference type="ARBA" id="ARBA00022630"/>
    </source>
</evidence>
<gene>
    <name evidence="5" type="ORF">HZU40_02925</name>
</gene>
<dbReference type="EMBL" id="CP059894">
    <property type="protein sequence ID" value="QNJ93333.1"/>
    <property type="molecule type" value="Genomic_DNA"/>
</dbReference>
<dbReference type="SUPFAM" id="SSF47203">
    <property type="entry name" value="Acyl-CoA dehydrogenase C-terminal domain-like"/>
    <property type="match status" value="1"/>
</dbReference>
<accession>A0A7G8PG67</accession>
<dbReference type="RefSeq" id="WP_187097457.1">
    <property type="nucleotide sequence ID" value="NZ_CP059894.1"/>
</dbReference>
<evidence type="ECO:0000256" key="2">
    <source>
        <dbReference type="ARBA" id="ARBA00022827"/>
    </source>
</evidence>
<evidence type="ECO:0000259" key="4">
    <source>
        <dbReference type="Pfam" id="PF00441"/>
    </source>
</evidence>
<sequence>MNHVIDADTERLLSDSLREMLNSAHDVASGLDELGWSDVAEIDSAHASRLLFTELGRAGRASAQLDHVCTEAAGFPQAENTALIHPLRDTPMGSGVDGVVLSPLSSGDTLLAVAAGPQATAVRIDVDTATPLVRPVGGFDVASGVSRLRIPAAELNAAPVEGDWGSAVSQARVALSWELIGNAEAMLKVATSQIAQRQQFGRPIGSYQSPRHRMADCHTKIVAARELVMVAQQVGDSWSALTAKAYSGMAWYVVMRGCLQVCGAIGLTAEHPLGALVTRGAIVESLYGNWRELTVRVGSDLLAARAIPAGAPL</sequence>
<reference evidence="5 6" key="1">
    <citation type="submission" date="2020-07" db="EMBL/GenBank/DDBJ databases">
        <title>Draft genome sequence of four isobutane-metabolizing strains capable of cometabolically degrading diverse ether contaminants.</title>
        <authorList>
            <person name="Chen W."/>
            <person name="Faulkner N."/>
            <person name="Smith C."/>
            <person name="Hyman M."/>
        </authorList>
    </citation>
    <scope>NUCLEOTIDE SEQUENCE [LARGE SCALE GENOMIC DNA]</scope>
    <source>
        <strain evidence="5 6">2A</strain>
    </source>
</reference>
<dbReference type="Gene3D" id="1.20.140.10">
    <property type="entry name" value="Butyryl-CoA Dehydrogenase, subunit A, domain 3"/>
    <property type="match status" value="1"/>
</dbReference>
<proteinExistence type="predicted"/>
<evidence type="ECO:0000313" key="5">
    <source>
        <dbReference type="EMBL" id="QNJ93333.1"/>
    </source>
</evidence>
<dbReference type="InterPro" id="IPR009075">
    <property type="entry name" value="AcylCo_DH/oxidase_C"/>
</dbReference>
<keyword evidence="3" id="KW-0560">Oxidoreductase</keyword>
<name>A0A7G8PG67_9MYCO</name>
<keyword evidence="1" id="KW-0285">Flavoprotein</keyword>
<dbReference type="PANTHER" id="PTHR43884">
    <property type="entry name" value="ACYL-COA DEHYDROGENASE"/>
    <property type="match status" value="1"/>
</dbReference>
<keyword evidence="2" id="KW-0274">FAD</keyword>
<dbReference type="GO" id="GO:0003995">
    <property type="term" value="F:acyl-CoA dehydrogenase activity"/>
    <property type="evidence" value="ECO:0007669"/>
    <property type="project" value="TreeGrafter"/>
</dbReference>
<dbReference type="PANTHER" id="PTHR43884:SF20">
    <property type="entry name" value="ACYL-COA DEHYDROGENASE FADE28"/>
    <property type="match status" value="1"/>
</dbReference>
<protein>
    <submittedName>
        <fullName evidence="5">Acyl-CoA dehydrogenase</fullName>
    </submittedName>
</protein>
<dbReference type="InterPro" id="IPR036250">
    <property type="entry name" value="AcylCo_DH-like_C"/>
</dbReference>
<organism evidence="5 6">
    <name type="scientific">Mycolicibacterium fluoranthenivorans</name>
    <dbReference type="NCBI Taxonomy" id="258505"/>
    <lineage>
        <taxon>Bacteria</taxon>
        <taxon>Bacillati</taxon>
        <taxon>Actinomycetota</taxon>
        <taxon>Actinomycetes</taxon>
        <taxon>Mycobacteriales</taxon>
        <taxon>Mycobacteriaceae</taxon>
        <taxon>Mycolicibacterium</taxon>
    </lineage>
</organism>